<dbReference type="AlphaFoldDB" id="A0A409XHM6"/>
<dbReference type="CDD" id="cd21037">
    <property type="entry name" value="MLKL_NTD"/>
    <property type="match status" value="1"/>
</dbReference>
<accession>A0A409XHM6</accession>
<organism evidence="1 2">
    <name type="scientific">Psilocybe cyanescens</name>
    <dbReference type="NCBI Taxonomy" id="93625"/>
    <lineage>
        <taxon>Eukaryota</taxon>
        <taxon>Fungi</taxon>
        <taxon>Dikarya</taxon>
        <taxon>Basidiomycota</taxon>
        <taxon>Agaricomycotina</taxon>
        <taxon>Agaricomycetes</taxon>
        <taxon>Agaricomycetidae</taxon>
        <taxon>Agaricales</taxon>
        <taxon>Agaricineae</taxon>
        <taxon>Strophariaceae</taxon>
        <taxon>Psilocybe</taxon>
    </lineage>
</organism>
<sequence length="326" mass="35242">MPFPLKRTKSVPSSEKRLRITDDVTNNVLADTRTALEILAAICGCVPVPAIAPVAGVLCSILKIAEDTRNNSADFLDLIWTTRTVVKSINSGCRRICEAGKEISPSSMSCIEEFIITLHQVKVTCEIFRARSWLRRTLENATDRRCYQKLKSQMIEAQANFQSQMMIAIGQGVEDIKDAIQNGADSSPPAEKKISVVAQKIDVGEDAEAENTGNVETTTFTAPSVAVETQGIKIGRGARVNNVGNVTTTATYTQGASYSAPAAAYAENKTNVQPTPNQHAAHLEAPEVDALVKKVLAATAPILKQLQLTPPQGTRNIPRHHIKVVS</sequence>
<dbReference type="OrthoDB" id="10550147at2759"/>
<keyword evidence="2" id="KW-1185">Reference proteome</keyword>
<dbReference type="InterPro" id="IPR059179">
    <property type="entry name" value="MLKL-like_MCAfunc"/>
</dbReference>
<proteinExistence type="predicted"/>
<evidence type="ECO:0000313" key="1">
    <source>
        <dbReference type="EMBL" id="PPQ90257.1"/>
    </source>
</evidence>
<name>A0A409XHM6_PSICY</name>
<dbReference type="InParanoid" id="A0A409XHM6"/>
<protein>
    <submittedName>
        <fullName evidence="1">Uncharacterized protein</fullName>
    </submittedName>
</protein>
<evidence type="ECO:0000313" key="2">
    <source>
        <dbReference type="Proteomes" id="UP000283269"/>
    </source>
</evidence>
<comment type="caution">
    <text evidence="1">The sequence shown here is derived from an EMBL/GenBank/DDBJ whole genome shotgun (WGS) entry which is preliminary data.</text>
</comment>
<dbReference type="EMBL" id="NHYD01001660">
    <property type="protein sequence ID" value="PPQ90257.1"/>
    <property type="molecule type" value="Genomic_DNA"/>
</dbReference>
<gene>
    <name evidence="1" type="ORF">CVT25_013082</name>
</gene>
<reference evidence="1 2" key="1">
    <citation type="journal article" date="2018" name="Evol. Lett.">
        <title>Horizontal gene cluster transfer increased hallucinogenic mushroom diversity.</title>
        <authorList>
            <person name="Reynolds H.T."/>
            <person name="Vijayakumar V."/>
            <person name="Gluck-Thaler E."/>
            <person name="Korotkin H.B."/>
            <person name="Matheny P.B."/>
            <person name="Slot J.C."/>
        </authorList>
    </citation>
    <scope>NUCLEOTIDE SEQUENCE [LARGE SCALE GENOMIC DNA]</scope>
    <source>
        <strain evidence="1 2">2631</strain>
    </source>
</reference>
<dbReference type="Proteomes" id="UP000283269">
    <property type="component" value="Unassembled WGS sequence"/>
</dbReference>